<reference evidence="4" key="1">
    <citation type="journal article" date="2019" name="Int. J. Syst. Evol. Microbiol.">
        <title>The Global Catalogue of Microorganisms (GCM) 10K type strain sequencing project: providing services to taxonomists for standard genome sequencing and annotation.</title>
        <authorList>
            <consortium name="The Broad Institute Genomics Platform"/>
            <consortium name="The Broad Institute Genome Sequencing Center for Infectious Disease"/>
            <person name="Wu L."/>
            <person name="Ma J."/>
        </authorList>
    </citation>
    <scope>NUCLEOTIDE SEQUENCE [LARGE SCALE GENOMIC DNA]</scope>
    <source>
        <strain evidence="4">JCM 16902</strain>
    </source>
</reference>
<dbReference type="PROSITE" id="PS51257">
    <property type="entry name" value="PROKAR_LIPOPROTEIN"/>
    <property type="match status" value="1"/>
</dbReference>
<name>A0ABP7AEU1_9ACTN</name>
<gene>
    <name evidence="3" type="ORF">GCM10022223_55760</name>
</gene>
<dbReference type="EMBL" id="BAAAZO010000011">
    <property type="protein sequence ID" value="GAA3630766.1"/>
    <property type="molecule type" value="Genomic_DNA"/>
</dbReference>
<dbReference type="InterPro" id="IPR005183">
    <property type="entry name" value="DUF305_CopM-like"/>
</dbReference>
<organism evidence="3 4">
    <name type="scientific">Kineosporia mesophila</name>
    <dbReference type="NCBI Taxonomy" id="566012"/>
    <lineage>
        <taxon>Bacteria</taxon>
        <taxon>Bacillati</taxon>
        <taxon>Actinomycetota</taxon>
        <taxon>Actinomycetes</taxon>
        <taxon>Kineosporiales</taxon>
        <taxon>Kineosporiaceae</taxon>
        <taxon>Kineosporia</taxon>
    </lineage>
</organism>
<evidence type="ECO:0000256" key="1">
    <source>
        <dbReference type="SAM" id="SignalP"/>
    </source>
</evidence>
<feature type="signal peptide" evidence="1">
    <location>
        <begin position="1"/>
        <end position="24"/>
    </location>
</feature>
<dbReference type="RefSeq" id="WP_231486151.1">
    <property type="nucleotide sequence ID" value="NZ_BAAAZO010000011.1"/>
</dbReference>
<dbReference type="Pfam" id="PF03713">
    <property type="entry name" value="DUF305"/>
    <property type="match status" value="1"/>
</dbReference>
<proteinExistence type="predicted"/>
<dbReference type="PANTHER" id="PTHR36933:SF1">
    <property type="entry name" value="SLL0788 PROTEIN"/>
    <property type="match status" value="1"/>
</dbReference>
<sequence>MRTSKFSVALAVLVLTGCAGTSTAAADHTRADVEFATGMIPHHGQALTMADLALDKAQSAPVRKLAEQIKAAQDPEIVQMSGLLKGWSQPVPTATGHVHDMVGMSHEGSGMMTAAQMIELENAQGATFDREWTEMMIQHHQGAVAMSETVLDEGSSPAIETLAEAIIQGQTAEIDEMQKLLDTSL</sequence>
<protein>
    <recommendedName>
        <fullName evidence="2">DUF305 domain-containing protein</fullName>
    </recommendedName>
</protein>
<dbReference type="PANTHER" id="PTHR36933">
    <property type="entry name" value="SLL0788 PROTEIN"/>
    <property type="match status" value="1"/>
</dbReference>
<keyword evidence="1" id="KW-0732">Signal</keyword>
<evidence type="ECO:0000259" key="2">
    <source>
        <dbReference type="Pfam" id="PF03713"/>
    </source>
</evidence>
<evidence type="ECO:0000313" key="4">
    <source>
        <dbReference type="Proteomes" id="UP001501074"/>
    </source>
</evidence>
<dbReference type="Gene3D" id="1.20.1260.10">
    <property type="match status" value="1"/>
</dbReference>
<keyword evidence="4" id="KW-1185">Reference proteome</keyword>
<dbReference type="Proteomes" id="UP001501074">
    <property type="component" value="Unassembled WGS sequence"/>
</dbReference>
<evidence type="ECO:0000313" key="3">
    <source>
        <dbReference type="EMBL" id="GAA3630766.1"/>
    </source>
</evidence>
<feature type="domain" description="DUF305" evidence="2">
    <location>
        <begin position="32"/>
        <end position="181"/>
    </location>
</feature>
<dbReference type="InterPro" id="IPR012347">
    <property type="entry name" value="Ferritin-like"/>
</dbReference>
<comment type="caution">
    <text evidence="3">The sequence shown here is derived from an EMBL/GenBank/DDBJ whole genome shotgun (WGS) entry which is preliminary data.</text>
</comment>
<feature type="chain" id="PRO_5046929619" description="DUF305 domain-containing protein" evidence="1">
    <location>
        <begin position="25"/>
        <end position="185"/>
    </location>
</feature>
<accession>A0ABP7AEU1</accession>